<dbReference type="FunFam" id="3.30.1060.10:FF:000001">
    <property type="entry name" value="Peptide methionine sulfoxide reductase MsrA"/>
    <property type="match status" value="1"/>
</dbReference>
<comment type="similarity">
    <text evidence="1 5">Belongs to the MsrA Met sulfoxide reductase family.</text>
</comment>
<keyword evidence="2 5" id="KW-0560">Oxidoreductase</keyword>
<dbReference type="Proteomes" id="UP000637423">
    <property type="component" value="Unassembled WGS sequence"/>
</dbReference>
<protein>
    <recommendedName>
        <fullName evidence="5">Peptide methionine sulfoxide reductase MsrA</fullName>
        <shortName evidence="5">Protein-methionine-S-oxide reductase</shortName>
        <ecNumber evidence="5">1.8.4.11</ecNumber>
    </recommendedName>
    <alternativeName>
        <fullName evidence="5">Peptide-methionine (S)-S-oxide reductase</fullName>
        <shortName evidence="5">Peptide Met(O) reductase</shortName>
    </alternativeName>
</protein>
<reference evidence="7" key="1">
    <citation type="journal article" date="2014" name="Int. J. Syst. Evol. Microbiol.">
        <title>Complete genome sequence of Corynebacterium casei LMG S-19264T (=DSM 44701T), isolated from a smear-ripened cheese.</title>
        <authorList>
            <consortium name="US DOE Joint Genome Institute (JGI-PGF)"/>
            <person name="Walter F."/>
            <person name="Albersmeier A."/>
            <person name="Kalinowski J."/>
            <person name="Ruckert C."/>
        </authorList>
    </citation>
    <scope>NUCLEOTIDE SEQUENCE</scope>
    <source>
        <strain evidence="7">CGMCC 1.10998</strain>
    </source>
</reference>
<name>A0A916XC16_9BURK</name>
<comment type="catalytic activity">
    <reaction evidence="3 5">
        <text>L-methionyl-[protein] + [thioredoxin]-disulfide + H2O = L-methionyl-(S)-S-oxide-[protein] + [thioredoxin]-dithiol</text>
        <dbReference type="Rhea" id="RHEA:14217"/>
        <dbReference type="Rhea" id="RHEA-COMP:10698"/>
        <dbReference type="Rhea" id="RHEA-COMP:10700"/>
        <dbReference type="Rhea" id="RHEA-COMP:12313"/>
        <dbReference type="Rhea" id="RHEA-COMP:12315"/>
        <dbReference type="ChEBI" id="CHEBI:15377"/>
        <dbReference type="ChEBI" id="CHEBI:16044"/>
        <dbReference type="ChEBI" id="CHEBI:29950"/>
        <dbReference type="ChEBI" id="CHEBI:44120"/>
        <dbReference type="ChEBI" id="CHEBI:50058"/>
        <dbReference type="EC" id="1.8.4.11"/>
    </reaction>
</comment>
<dbReference type="HAMAP" id="MF_01401">
    <property type="entry name" value="MsrA"/>
    <property type="match status" value="1"/>
</dbReference>
<comment type="caution">
    <text evidence="7">The sequence shown here is derived from an EMBL/GenBank/DDBJ whole genome shotgun (WGS) entry which is preliminary data.</text>
</comment>
<evidence type="ECO:0000313" key="8">
    <source>
        <dbReference type="Proteomes" id="UP000637423"/>
    </source>
</evidence>
<proteinExistence type="inferred from homology"/>
<dbReference type="Pfam" id="PF01625">
    <property type="entry name" value="PMSR"/>
    <property type="match status" value="1"/>
</dbReference>
<evidence type="ECO:0000313" key="7">
    <source>
        <dbReference type="EMBL" id="GGC62507.1"/>
    </source>
</evidence>
<dbReference type="GO" id="GO:0034599">
    <property type="term" value="P:cellular response to oxidative stress"/>
    <property type="evidence" value="ECO:0007669"/>
    <property type="project" value="TreeGrafter"/>
</dbReference>
<dbReference type="Gene3D" id="3.30.1060.10">
    <property type="entry name" value="Peptide methionine sulphoxide reductase MsrA"/>
    <property type="match status" value="1"/>
</dbReference>
<evidence type="ECO:0000259" key="6">
    <source>
        <dbReference type="Pfam" id="PF01625"/>
    </source>
</evidence>
<evidence type="ECO:0000256" key="1">
    <source>
        <dbReference type="ARBA" id="ARBA00005591"/>
    </source>
</evidence>
<organism evidence="7 8">
    <name type="scientific">Undibacterium terreum</name>
    <dbReference type="NCBI Taxonomy" id="1224302"/>
    <lineage>
        <taxon>Bacteria</taxon>
        <taxon>Pseudomonadati</taxon>
        <taxon>Pseudomonadota</taxon>
        <taxon>Betaproteobacteria</taxon>
        <taxon>Burkholderiales</taxon>
        <taxon>Oxalobacteraceae</taxon>
        <taxon>Undibacterium</taxon>
    </lineage>
</organism>
<gene>
    <name evidence="5 7" type="primary">msrA</name>
    <name evidence="7" type="ORF">GCM10011396_06800</name>
</gene>
<accession>A0A916XC16</accession>
<comment type="function">
    <text evidence="5">Has an important function as a repair enzyme for proteins that have been inactivated by oxidation. Catalyzes the reversible oxidation-reduction of methionine sulfoxide in proteins to methionine.</text>
</comment>
<dbReference type="RefSeq" id="WP_188564555.1">
    <property type="nucleotide sequence ID" value="NZ_BMED01000001.1"/>
</dbReference>
<keyword evidence="8" id="KW-1185">Reference proteome</keyword>
<dbReference type="EMBL" id="BMED01000001">
    <property type="protein sequence ID" value="GGC62507.1"/>
    <property type="molecule type" value="Genomic_DNA"/>
</dbReference>
<feature type="domain" description="Peptide methionine sulphoxide reductase MsrA" evidence="6">
    <location>
        <begin position="53"/>
        <end position="205"/>
    </location>
</feature>
<evidence type="ECO:0000256" key="3">
    <source>
        <dbReference type="ARBA" id="ARBA00047806"/>
    </source>
</evidence>
<evidence type="ECO:0000256" key="4">
    <source>
        <dbReference type="ARBA" id="ARBA00048782"/>
    </source>
</evidence>
<dbReference type="PANTHER" id="PTHR42799">
    <property type="entry name" value="MITOCHONDRIAL PEPTIDE METHIONINE SULFOXIDE REDUCTASE"/>
    <property type="match status" value="1"/>
</dbReference>
<feature type="active site" evidence="5">
    <location>
        <position position="59"/>
    </location>
</feature>
<comment type="catalytic activity">
    <reaction evidence="4 5">
        <text>[thioredoxin]-disulfide + L-methionine + H2O = L-methionine (S)-S-oxide + [thioredoxin]-dithiol</text>
        <dbReference type="Rhea" id="RHEA:19993"/>
        <dbReference type="Rhea" id="RHEA-COMP:10698"/>
        <dbReference type="Rhea" id="RHEA-COMP:10700"/>
        <dbReference type="ChEBI" id="CHEBI:15377"/>
        <dbReference type="ChEBI" id="CHEBI:29950"/>
        <dbReference type="ChEBI" id="CHEBI:50058"/>
        <dbReference type="ChEBI" id="CHEBI:57844"/>
        <dbReference type="ChEBI" id="CHEBI:58772"/>
        <dbReference type="EC" id="1.8.4.11"/>
    </reaction>
</comment>
<dbReference type="AlphaFoldDB" id="A0A916XC16"/>
<dbReference type="NCBIfam" id="TIGR00401">
    <property type="entry name" value="msrA"/>
    <property type="match status" value="1"/>
</dbReference>
<dbReference type="InterPro" id="IPR036509">
    <property type="entry name" value="Met_Sox_Rdtase_MsrA_sf"/>
</dbReference>
<dbReference type="GO" id="GO:0008113">
    <property type="term" value="F:peptide-methionine (S)-S-oxide reductase activity"/>
    <property type="evidence" value="ECO:0007669"/>
    <property type="project" value="UniProtKB-UniRule"/>
</dbReference>
<dbReference type="PANTHER" id="PTHR42799:SF2">
    <property type="entry name" value="MITOCHONDRIAL PEPTIDE METHIONINE SULFOXIDE REDUCTASE"/>
    <property type="match status" value="1"/>
</dbReference>
<dbReference type="InterPro" id="IPR050162">
    <property type="entry name" value="MsrA_MetSO_reductase"/>
</dbReference>
<dbReference type="SUPFAM" id="SSF55068">
    <property type="entry name" value="Peptide methionine sulfoxide reductase"/>
    <property type="match status" value="1"/>
</dbReference>
<evidence type="ECO:0000256" key="2">
    <source>
        <dbReference type="ARBA" id="ARBA00023002"/>
    </source>
</evidence>
<sequence length="225" mass="24486">MLGKMLSGIGAFKQRMPQAKDTLPGRDTPLVIRNRHSVHGRPLQGNFPGLSHIQFGMGCFWGVEKLFWNTPGVMTTAAGYSGGVTPNPTYREVCSGQTGHAETVLVVFDPAVCSLESLLQTFWENHDPTQGMRQGNDMGTQYRSAIYAADAQQLTAAEASRTLFQKQLSQQGFGRITTEIRPEPNFYYAEDEHQQYLAKHPNGYCGLAGTGVSCPIGVVGMPAAS</sequence>
<dbReference type="EC" id="1.8.4.11" evidence="5"/>
<evidence type="ECO:0000256" key="5">
    <source>
        <dbReference type="HAMAP-Rule" id="MF_01401"/>
    </source>
</evidence>
<dbReference type="InterPro" id="IPR002569">
    <property type="entry name" value="Met_Sox_Rdtase_MsrA_dom"/>
</dbReference>
<reference evidence="7" key="2">
    <citation type="submission" date="2020-09" db="EMBL/GenBank/DDBJ databases">
        <authorList>
            <person name="Sun Q."/>
            <person name="Zhou Y."/>
        </authorList>
    </citation>
    <scope>NUCLEOTIDE SEQUENCE</scope>
    <source>
        <strain evidence="7">CGMCC 1.10998</strain>
    </source>
</reference>
<dbReference type="GO" id="GO:0005737">
    <property type="term" value="C:cytoplasm"/>
    <property type="evidence" value="ECO:0007669"/>
    <property type="project" value="TreeGrafter"/>
</dbReference>